<name>A0A512DPS1_9PROT</name>
<accession>A0A512DPS1</accession>
<dbReference type="Proteomes" id="UP000321523">
    <property type="component" value="Unassembled WGS sequence"/>
</dbReference>
<evidence type="ECO:0000259" key="1">
    <source>
        <dbReference type="Pfam" id="PF03447"/>
    </source>
</evidence>
<evidence type="ECO:0000313" key="4">
    <source>
        <dbReference type="Proteomes" id="UP000321523"/>
    </source>
</evidence>
<dbReference type="AlphaFoldDB" id="A0A512DPS1"/>
<evidence type="ECO:0000259" key="2">
    <source>
        <dbReference type="Pfam" id="PF21135"/>
    </source>
</evidence>
<reference evidence="3 4" key="1">
    <citation type="submission" date="2019-07" db="EMBL/GenBank/DDBJ databases">
        <title>Whole genome shotgun sequence of Skermanella aerolata NBRC 106429.</title>
        <authorList>
            <person name="Hosoyama A."/>
            <person name="Uohara A."/>
            <person name="Ohji S."/>
            <person name="Ichikawa N."/>
        </authorList>
    </citation>
    <scope>NUCLEOTIDE SEQUENCE [LARGE SCALE GENOMIC DNA]</scope>
    <source>
        <strain evidence="3 4">NBRC 106429</strain>
    </source>
</reference>
<dbReference type="InterPro" id="IPR005106">
    <property type="entry name" value="Asp/hSer_DH_NAD-bd"/>
</dbReference>
<dbReference type="OrthoDB" id="9777844at2"/>
<keyword evidence="4" id="KW-1185">Reference proteome</keyword>
<protein>
    <submittedName>
        <fullName evidence="3">NAD-binding homoserine dehydrogenase</fullName>
    </submittedName>
</protein>
<sequence>MYPTHPRSPAGTKPASIALVGAGEFGATFAAQVRRIPDLRLRLVCDRDAARSEAALLRAGYPAAEIAFCSGRATILAAMERGQVAVVDDLALIADLPLDAVVEATGQPEAAARVAEQALGSGYHLALVTKEAEVTIGPLLAHRAKAAGLVHTPVDGDQPALLIGLIARAGMLGLPVIAAGKASESDYVFDPVAETVTCWGRTVEAPGYDRLFDADPQAVLAERFVAGLETGTVPDLCEMAVVANHCGLGADRPELHAPVVRTVELPSVFRPAEDGGILGRTGVVDVFACLRRPDELSFAGGVFVVVETPDRATGLLLASKGIPASKDGRYLLLHNPIHLLGVEAPVSVLSAVRQGQSSGGADVKPRVDLAARANRDLAPGEVMEMAARHAVPAFDPLILPGSSLRPDAPVPYYLAAGRRVLRPVAKGAVLTVADVDLDADSALVRLRREQDAAFGTA</sequence>
<proteinExistence type="predicted"/>
<feature type="domain" description="Aspartate/homoserine dehydrogenase NAD-binding" evidence="1">
    <location>
        <begin position="21"/>
        <end position="147"/>
    </location>
</feature>
<dbReference type="EMBL" id="BJYZ01000011">
    <property type="protein sequence ID" value="GEO38468.1"/>
    <property type="molecule type" value="Genomic_DNA"/>
</dbReference>
<dbReference type="PANTHER" id="PTHR37850:SF3">
    <property type="entry name" value="BLR7815 PROTEIN"/>
    <property type="match status" value="1"/>
</dbReference>
<organism evidence="3 4">
    <name type="scientific">Skermanella aerolata</name>
    <dbReference type="NCBI Taxonomy" id="393310"/>
    <lineage>
        <taxon>Bacteria</taxon>
        <taxon>Pseudomonadati</taxon>
        <taxon>Pseudomonadota</taxon>
        <taxon>Alphaproteobacteria</taxon>
        <taxon>Rhodospirillales</taxon>
        <taxon>Azospirillaceae</taxon>
        <taxon>Skermanella</taxon>
    </lineage>
</organism>
<dbReference type="SUPFAM" id="SSF51735">
    <property type="entry name" value="NAD(P)-binding Rossmann-fold domains"/>
    <property type="match status" value="1"/>
</dbReference>
<dbReference type="RefSeq" id="WP_044433382.1">
    <property type="nucleotide sequence ID" value="NZ_BJYZ01000011.1"/>
</dbReference>
<gene>
    <name evidence="3" type="ORF">SAE02_26160</name>
</gene>
<dbReference type="GO" id="GO:0050661">
    <property type="term" value="F:NADP binding"/>
    <property type="evidence" value="ECO:0007669"/>
    <property type="project" value="InterPro"/>
</dbReference>
<feature type="domain" description="Oxidoreductase DRL-like catalytic" evidence="2">
    <location>
        <begin position="156"/>
        <end position="343"/>
    </location>
</feature>
<dbReference type="Pfam" id="PF03447">
    <property type="entry name" value="NAD_binding_3"/>
    <property type="match status" value="1"/>
</dbReference>
<dbReference type="InterPro" id="IPR036291">
    <property type="entry name" value="NAD(P)-bd_dom_sf"/>
</dbReference>
<dbReference type="Pfam" id="PF21135">
    <property type="entry name" value="DRL_cat"/>
    <property type="match status" value="1"/>
</dbReference>
<dbReference type="PANTHER" id="PTHR37850">
    <property type="entry name" value="STRU PROTEIN"/>
    <property type="match status" value="1"/>
</dbReference>
<comment type="caution">
    <text evidence="3">The sequence shown here is derived from an EMBL/GenBank/DDBJ whole genome shotgun (WGS) entry which is preliminary data.</text>
</comment>
<dbReference type="Gene3D" id="3.40.50.720">
    <property type="entry name" value="NAD(P)-binding Rossmann-like Domain"/>
    <property type="match status" value="1"/>
</dbReference>
<evidence type="ECO:0000313" key="3">
    <source>
        <dbReference type="EMBL" id="GEO38468.1"/>
    </source>
</evidence>
<dbReference type="GO" id="GO:0016491">
    <property type="term" value="F:oxidoreductase activity"/>
    <property type="evidence" value="ECO:0007669"/>
    <property type="project" value="InterPro"/>
</dbReference>
<dbReference type="InterPro" id="IPR048423">
    <property type="entry name" value="DRL_cat"/>
</dbReference>